<comment type="similarity">
    <text evidence="2">Belongs to the SPF27 family.</text>
</comment>
<evidence type="ECO:0000256" key="7">
    <source>
        <dbReference type="SAM" id="Coils"/>
    </source>
</evidence>
<sequence length="256" mass="28419">MPLTNAIHESLPYIDSEPTPSERAAALALISLEASTPATASEHPLLPPLAPQKLTPLMLSEFARVESSTPITGISTSRYEEQEAPPSTPSADETPPETLQKWRTALERAYTSQSYLEGRIANLELLERYGKNTWLEGNRQLEDVLRALERELEERKGEIDGVVIERKNAQEAVSGELKGLEEGWRRGVGRVLETEVAAEAVRREILERRRECASELCAHYVEDQELNGHSAANLGTCHLTFCIKGIRATEASSILY</sequence>
<keyword evidence="5" id="KW-0508">mRNA splicing</keyword>
<organism evidence="9 10">
    <name type="scientific">Diplocarpon coronariae</name>
    <dbReference type="NCBI Taxonomy" id="2795749"/>
    <lineage>
        <taxon>Eukaryota</taxon>
        <taxon>Fungi</taxon>
        <taxon>Dikarya</taxon>
        <taxon>Ascomycota</taxon>
        <taxon>Pezizomycotina</taxon>
        <taxon>Leotiomycetes</taxon>
        <taxon>Helotiales</taxon>
        <taxon>Drepanopezizaceae</taxon>
        <taxon>Diplocarpon</taxon>
    </lineage>
</organism>
<feature type="region of interest" description="Disordered" evidence="8">
    <location>
        <begin position="70"/>
        <end position="97"/>
    </location>
</feature>
<gene>
    <name evidence="9" type="ORF">B2J93_3851</name>
</gene>
<protein>
    <recommendedName>
        <fullName evidence="11">BCAS2 family protein</fullName>
    </recommendedName>
</protein>
<name>A0A218ZHU9_9HELO</name>
<proteinExistence type="inferred from homology"/>
<dbReference type="Proteomes" id="UP000242519">
    <property type="component" value="Unassembled WGS sequence"/>
</dbReference>
<evidence type="ECO:0000256" key="4">
    <source>
        <dbReference type="ARBA" id="ARBA00022728"/>
    </source>
</evidence>
<accession>A0A218ZHU9</accession>
<evidence type="ECO:0000256" key="6">
    <source>
        <dbReference type="ARBA" id="ARBA00023242"/>
    </source>
</evidence>
<evidence type="ECO:0000256" key="1">
    <source>
        <dbReference type="ARBA" id="ARBA00004123"/>
    </source>
</evidence>
<dbReference type="PANTHER" id="PTHR13296">
    <property type="entry name" value="BCAS2 PROTEIN"/>
    <property type="match status" value="1"/>
</dbReference>
<keyword evidence="6" id="KW-0539">Nucleus</keyword>
<dbReference type="AlphaFoldDB" id="A0A218ZHU9"/>
<feature type="coiled-coil region" evidence="7">
    <location>
        <begin position="131"/>
        <end position="165"/>
    </location>
</feature>
<evidence type="ECO:0000313" key="9">
    <source>
        <dbReference type="EMBL" id="OWP06855.1"/>
    </source>
</evidence>
<evidence type="ECO:0008006" key="11">
    <source>
        <dbReference type="Google" id="ProtNLM"/>
    </source>
</evidence>
<keyword evidence="4" id="KW-0747">Spliceosome</keyword>
<keyword evidence="10" id="KW-1185">Reference proteome</keyword>
<keyword evidence="7" id="KW-0175">Coiled coil</keyword>
<comment type="caution">
    <text evidence="9">The sequence shown here is derived from an EMBL/GenBank/DDBJ whole genome shotgun (WGS) entry which is preliminary data.</text>
</comment>
<dbReference type="InterPro" id="IPR008409">
    <property type="entry name" value="SPF27"/>
</dbReference>
<dbReference type="GO" id="GO:0071011">
    <property type="term" value="C:precatalytic spliceosome"/>
    <property type="evidence" value="ECO:0007669"/>
    <property type="project" value="TreeGrafter"/>
</dbReference>
<dbReference type="GO" id="GO:0000974">
    <property type="term" value="C:Prp19 complex"/>
    <property type="evidence" value="ECO:0007669"/>
    <property type="project" value="TreeGrafter"/>
</dbReference>
<keyword evidence="3" id="KW-0507">mRNA processing</keyword>
<evidence type="ECO:0000313" key="10">
    <source>
        <dbReference type="Proteomes" id="UP000242519"/>
    </source>
</evidence>
<dbReference type="STRING" id="503106.A0A218ZHU9"/>
<evidence type="ECO:0000256" key="8">
    <source>
        <dbReference type="SAM" id="MobiDB-lite"/>
    </source>
</evidence>
<dbReference type="PANTHER" id="PTHR13296:SF0">
    <property type="entry name" value="PRE-MRNA-SPLICING FACTOR SPF27"/>
    <property type="match status" value="1"/>
</dbReference>
<evidence type="ECO:0000256" key="5">
    <source>
        <dbReference type="ARBA" id="ARBA00023187"/>
    </source>
</evidence>
<reference evidence="9 10" key="1">
    <citation type="submission" date="2017-04" db="EMBL/GenBank/DDBJ databases">
        <title>Draft genome sequence of Marssonina coronaria NL1: causal agent of apple blotch.</title>
        <authorList>
            <person name="Cheng Q."/>
        </authorList>
    </citation>
    <scope>NUCLEOTIDE SEQUENCE [LARGE SCALE GENOMIC DNA]</scope>
    <source>
        <strain evidence="9 10">NL1</strain>
    </source>
</reference>
<dbReference type="GO" id="GO:0008380">
    <property type="term" value="P:RNA splicing"/>
    <property type="evidence" value="ECO:0007669"/>
    <property type="project" value="UniProtKB-KW"/>
</dbReference>
<evidence type="ECO:0000256" key="2">
    <source>
        <dbReference type="ARBA" id="ARBA00010788"/>
    </source>
</evidence>
<evidence type="ECO:0000256" key="3">
    <source>
        <dbReference type="ARBA" id="ARBA00022664"/>
    </source>
</evidence>
<comment type="subcellular location">
    <subcellularLocation>
        <location evidence="1">Nucleus</location>
    </subcellularLocation>
</comment>
<dbReference type="InParanoid" id="A0A218ZHU9"/>
<dbReference type="GO" id="GO:0071013">
    <property type="term" value="C:catalytic step 2 spliceosome"/>
    <property type="evidence" value="ECO:0007669"/>
    <property type="project" value="TreeGrafter"/>
</dbReference>
<dbReference type="GO" id="GO:0006397">
    <property type="term" value="P:mRNA processing"/>
    <property type="evidence" value="ECO:0007669"/>
    <property type="project" value="UniProtKB-KW"/>
</dbReference>
<dbReference type="OrthoDB" id="205794at2759"/>
<dbReference type="EMBL" id="MZNU01000032">
    <property type="protein sequence ID" value="OWP06855.1"/>
    <property type="molecule type" value="Genomic_DNA"/>
</dbReference>
<dbReference type="Pfam" id="PF05700">
    <property type="entry name" value="BCAS2"/>
    <property type="match status" value="1"/>
</dbReference>